<dbReference type="HAMAP" id="MF_01309_B">
    <property type="entry name" value="Ribosomal_uS3_B"/>
    <property type="match status" value="1"/>
</dbReference>
<keyword evidence="2 8" id="KW-0699">rRNA-binding</keyword>
<name>A0ABT9DDJ3_9MOLU</name>
<dbReference type="Gene3D" id="3.30.300.20">
    <property type="match status" value="1"/>
</dbReference>
<evidence type="ECO:0000256" key="2">
    <source>
        <dbReference type="ARBA" id="ARBA00022730"/>
    </source>
</evidence>
<keyword evidence="3 8" id="KW-0694">RNA-binding</keyword>
<evidence type="ECO:0000259" key="9">
    <source>
        <dbReference type="PROSITE" id="PS50823"/>
    </source>
</evidence>
<evidence type="ECO:0000256" key="4">
    <source>
        <dbReference type="ARBA" id="ARBA00022980"/>
    </source>
</evidence>
<dbReference type="InterPro" id="IPR005704">
    <property type="entry name" value="Ribosomal_uS3_bac-typ"/>
</dbReference>
<dbReference type="Pfam" id="PF00189">
    <property type="entry name" value="Ribosomal_S3_C"/>
    <property type="match status" value="1"/>
</dbReference>
<evidence type="ECO:0000313" key="10">
    <source>
        <dbReference type="EMBL" id="MDO8168121.1"/>
    </source>
</evidence>
<dbReference type="Proteomes" id="UP001172036">
    <property type="component" value="Unassembled WGS sequence"/>
</dbReference>
<organism evidence="10 11">
    <name type="scientific">Candidatus Phytoplasma melaleucae</name>
    <dbReference type="NCBI Taxonomy" id="2982630"/>
    <lineage>
        <taxon>Bacteria</taxon>
        <taxon>Bacillati</taxon>
        <taxon>Mycoplasmatota</taxon>
        <taxon>Mollicutes</taxon>
        <taxon>Acholeplasmatales</taxon>
        <taxon>Acholeplasmataceae</taxon>
        <taxon>Candidatus Phytoplasma</taxon>
    </lineage>
</organism>
<dbReference type="Gene3D" id="3.30.1140.32">
    <property type="entry name" value="Ribosomal protein S3, C-terminal domain"/>
    <property type="match status" value="1"/>
</dbReference>
<comment type="similarity">
    <text evidence="1 8">Belongs to the universal ribosomal protein uS3 family.</text>
</comment>
<evidence type="ECO:0000256" key="5">
    <source>
        <dbReference type="ARBA" id="ARBA00023274"/>
    </source>
</evidence>
<evidence type="ECO:0000256" key="8">
    <source>
        <dbReference type="HAMAP-Rule" id="MF_01309"/>
    </source>
</evidence>
<evidence type="ECO:0000256" key="3">
    <source>
        <dbReference type="ARBA" id="ARBA00022884"/>
    </source>
</evidence>
<comment type="subunit">
    <text evidence="8">Part of the 30S ribosomal subunit. Forms a tight complex with proteins S10 and S14.</text>
</comment>
<feature type="domain" description="KH type-2" evidence="9">
    <location>
        <begin position="39"/>
        <end position="111"/>
    </location>
</feature>
<comment type="caution">
    <text evidence="10">The sequence shown here is derived from an EMBL/GenBank/DDBJ whole genome shotgun (WGS) entry which is preliminary data.</text>
</comment>
<dbReference type="InterPro" id="IPR015946">
    <property type="entry name" value="KH_dom-like_a/b"/>
</dbReference>
<dbReference type="PROSITE" id="PS50823">
    <property type="entry name" value="KH_TYPE_2"/>
    <property type="match status" value="1"/>
</dbReference>
<accession>A0ABT9DDJ3</accession>
<dbReference type="InterPro" id="IPR057258">
    <property type="entry name" value="Ribosomal_uS3"/>
</dbReference>
<keyword evidence="4 8" id="KW-0689">Ribosomal protein</keyword>
<evidence type="ECO:0000256" key="7">
    <source>
        <dbReference type="ARBA" id="ARBA00035257"/>
    </source>
</evidence>
<evidence type="ECO:0000313" key="11">
    <source>
        <dbReference type="Proteomes" id="UP001172036"/>
    </source>
</evidence>
<evidence type="ECO:0000256" key="1">
    <source>
        <dbReference type="ARBA" id="ARBA00010761"/>
    </source>
</evidence>
<dbReference type="Pfam" id="PF07650">
    <property type="entry name" value="KH_2"/>
    <property type="match status" value="1"/>
</dbReference>
<dbReference type="CDD" id="cd02412">
    <property type="entry name" value="KH-II_30S_S3"/>
    <property type="match status" value="1"/>
</dbReference>
<reference evidence="10 11" key="1">
    <citation type="journal article" date="2023" name="Int. J. Syst. Evol. Microbiol.">
        <title>The observation of taxonomic boundaries for the 16SrII and 16SrXXV phytoplasmas using genome-based delimitation.</title>
        <authorList>
            <person name="Rodrigues Jardim B."/>
            <person name="Tran-Nguyen L.T.T."/>
            <person name="Gambley C."/>
            <person name="Al-Sadi A.M."/>
            <person name="Al-Subhi A.M."/>
            <person name="Foissac X."/>
            <person name="Salar P."/>
            <person name="Cai H."/>
            <person name="Yang J.Y."/>
            <person name="Davis R."/>
            <person name="Jones L."/>
            <person name="Rodoni B."/>
            <person name="Constable F.E."/>
        </authorList>
    </citation>
    <scope>NUCLEOTIDE SEQUENCE [LARGE SCALE GENOMIC DNA]</scope>
    <source>
        <strain evidence="10">BAWM-155c</strain>
    </source>
</reference>
<dbReference type="SUPFAM" id="SSF54814">
    <property type="entry name" value="Prokaryotic type KH domain (KH-domain type II)"/>
    <property type="match status" value="1"/>
</dbReference>
<dbReference type="InterPro" id="IPR036419">
    <property type="entry name" value="Ribosomal_S3_C_sf"/>
</dbReference>
<dbReference type="InterPro" id="IPR001351">
    <property type="entry name" value="Ribosomal_uS3_C"/>
</dbReference>
<dbReference type="InterPro" id="IPR004044">
    <property type="entry name" value="KH_dom_type_2"/>
</dbReference>
<evidence type="ECO:0000256" key="6">
    <source>
        <dbReference type="ARBA" id="ARBA00024998"/>
    </source>
</evidence>
<keyword evidence="5 8" id="KW-0687">Ribonucleoprotein</keyword>
<dbReference type="EMBL" id="JAOSID010000004">
    <property type="protein sequence ID" value="MDO8168121.1"/>
    <property type="molecule type" value="Genomic_DNA"/>
</dbReference>
<dbReference type="InterPro" id="IPR009019">
    <property type="entry name" value="KH_sf_prok-type"/>
</dbReference>
<keyword evidence="11" id="KW-1185">Reference proteome</keyword>
<dbReference type="PANTHER" id="PTHR11760:SF19">
    <property type="entry name" value="SMALL RIBOSOMAL SUBUNIT PROTEIN US3C"/>
    <property type="match status" value="1"/>
</dbReference>
<dbReference type="RefSeq" id="WP_304515324.1">
    <property type="nucleotide sequence ID" value="NZ_JAOSID010000004.1"/>
</dbReference>
<dbReference type="PANTHER" id="PTHR11760">
    <property type="entry name" value="30S/40S RIBOSOMAL PROTEIN S3"/>
    <property type="match status" value="1"/>
</dbReference>
<comment type="function">
    <text evidence="6 8">Binds the lower part of the 30S subunit head. Binds mRNA in the 70S ribosome, positioning it for translation.</text>
</comment>
<sequence>MGQKSSPIGLRLSLLKNWSSKWYAEDKQVPVLIHEDYRIRTFISNYYTKGTISLVEIQRLKKTNKEEVQIYLHTAKLGIVIGTDNKQKNKLIQSIQKLIQKDVTVHVIEVKNPDGVASLVAQNIAVQLEQRAFFRSVQKIAVQKALKTGVKGIKIIISGRLGGAEIARQESIIRGILPLGTFRSLISYAYASAYTVYGVIGVKVFICHGDFIPKPIQKVIKSSTPTFTEDKAAKILSTSGFHNDKDSKI</sequence>
<dbReference type="NCBIfam" id="TIGR01009">
    <property type="entry name" value="rpsC_bact"/>
    <property type="match status" value="1"/>
</dbReference>
<gene>
    <name evidence="8 10" type="primary">rpsC</name>
    <name evidence="10" type="ORF">OC680_01315</name>
</gene>
<dbReference type="SUPFAM" id="SSF54821">
    <property type="entry name" value="Ribosomal protein S3 C-terminal domain"/>
    <property type="match status" value="1"/>
</dbReference>
<protein>
    <recommendedName>
        <fullName evidence="7 8">Small ribosomal subunit protein uS3</fullName>
    </recommendedName>
</protein>
<dbReference type="GO" id="GO:0005840">
    <property type="term" value="C:ribosome"/>
    <property type="evidence" value="ECO:0007669"/>
    <property type="project" value="UniProtKB-KW"/>
</dbReference>
<proteinExistence type="inferred from homology"/>